<proteinExistence type="predicted"/>
<evidence type="ECO:0000313" key="2">
    <source>
        <dbReference type="EMBL" id="VVC95215.1"/>
    </source>
</evidence>
<gene>
    <name evidence="2" type="ORF">LSINAPIS_LOCUS6983</name>
</gene>
<dbReference type="Proteomes" id="UP000324832">
    <property type="component" value="Unassembled WGS sequence"/>
</dbReference>
<accession>A0A5E4QAD3</accession>
<dbReference type="EMBL" id="FZQP02002226">
    <property type="protein sequence ID" value="VVC95215.1"/>
    <property type="molecule type" value="Genomic_DNA"/>
</dbReference>
<reference evidence="2 3" key="1">
    <citation type="submission" date="2017-07" db="EMBL/GenBank/DDBJ databases">
        <authorList>
            <person name="Talla V."/>
            <person name="Backstrom N."/>
        </authorList>
    </citation>
    <scope>NUCLEOTIDE SEQUENCE [LARGE SCALE GENOMIC DNA]</scope>
</reference>
<feature type="compositionally biased region" description="Polar residues" evidence="1">
    <location>
        <begin position="1"/>
        <end position="13"/>
    </location>
</feature>
<evidence type="ECO:0000256" key="1">
    <source>
        <dbReference type="SAM" id="MobiDB-lite"/>
    </source>
</evidence>
<dbReference type="AlphaFoldDB" id="A0A5E4QAD3"/>
<name>A0A5E4QAD3_9NEOP</name>
<evidence type="ECO:0000313" key="3">
    <source>
        <dbReference type="Proteomes" id="UP000324832"/>
    </source>
</evidence>
<keyword evidence="3" id="KW-1185">Reference proteome</keyword>
<sequence length="102" mass="11771">MEEQQTVLQYPQSTHDKESYLSGESVSTGYLPKLLHSKNMQCSTSYNRDQLRFQDGKPASNFNHNYNLTTRASPNMSLLQLVRRLLITAFLDYFDGNGIYSR</sequence>
<organism evidence="2 3">
    <name type="scientific">Leptidea sinapis</name>
    <dbReference type="NCBI Taxonomy" id="189913"/>
    <lineage>
        <taxon>Eukaryota</taxon>
        <taxon>Metazoa</taxon>
        <taxon>Ecdysozoa</taxon>
        <taxon>Arthropoda</taxon>
        <taxon>Hexapoda</taxon>
        <taxon>Insecta</taxon>
        <taxon>Pterygota</taxon>
        <taxon>Neoptera</taxon>
        <taxon>Endopterygota</taxon>
        <taxon>Lepidoptera</taxon>
        <taxon>Glossata</taxon>
        <taxon>Ditrysia</taxon>
        <taxon>Papilionoidea</taxon>
        <taxon>Pieridae</taxon>
        <taxon>Dismorphiinae</taxon>
        <taxon>Leptidea</taxon>
    </lineage>
</organism>
<feature type="region of interest" description="Disordered" evidence="1">
    <location>
        <begin position="1"/>
        <end position="21"/>
    </location>
</feature>
<protein>
    <submittedName>
        <fullName evidence="2">Uncharacterized protein</fullName>
    </submittedName>
</protein>